<evidence type="ECO:0000313" key="3">
    <source>
        <dbReference type="Proteomes" id="UP000679950"/>
    </source>
</evidence>
<evidence type="ECO:0000256" key="1">
    <source>
        <dbReference type="SAM" id="Phobius"/>
    </source>
</evidence>
<keyword evidence="1" id="KW-1133">Transmembrane helix</keyword>
<gene>
    <name evidence="2" type="ORF">J8TS2_37700</name>
</gene>
<keyword evidence="1" id="KW-0472">Membrane</keyword>
<proteinExistence type="predicted"/>
<organism evidence="2 3">
    <name type="scientific">Lederbergia ruris</name>
    <dbReference type="NCBI Taxonomy" id="217495"/>
    <lineage>
        <taxon>Bacteria</taxon>
        <taxon>Bacillati</taxon>
        <taxon>Bacillota</taxon>
        <taxon>Bacilli</taxon>
        <taxon>Bacillales</taxon>
        <taxon>Bacillaceae</taxon>
        <taxon>Lederbergia</taxon>
    </lineage>
</organism>
<sequence length="79" mass="8676">MPACLYFIVTGIWNGVGHLPLGQLTASLCLPTTDAIDILLPLHNKSDPLIAGILMLVIHKVSLMGTMKYGYKLQKDRIK</sequence>
<comment type="caution">
    <text evidence="2">The sequence shown here is derived from an EMBL/GenBank/DDBJ whole genome shotgun (WGS) entry which is preliminary data.</text>
</comment>
<accession>A0ABQ4KNC5</accession>
<keyword evidence="1" id="KW-0812">Transmembrane</keyword>
<name>A0ABQ4KNC5_9BACI</name>
<feature type="transmembrane region" description="Helical" evidence="1">
    <location>
        <begin position="49"/>
        <end position="71"/>
    </location>
</feature>
<dbReference type="Proteomes" id="UP000679950">
    <property type="component" value="Unassembled WGS sequence"/>
</dbReference>
<protein>
    <submittedName>
        <fullName evidence="2">Uncharacterized protein</fullName>
    </submittedName>
</protein>
<evidence type="ECO:0000313" key="2">
    <source>
        <dbReference type="EMBL" id="GIN59451.1"/>
    </source>
</evidence>
<reference evidence="2 3" key="1">
    <citation type="submission" date="2021-03" db="EMBL/GenBank/DDBJ databases">
        <title>Antimicrobial resistance genes in bacteria isolated from Japanese honey, and their potential for conferring macrolide and lincosamide resistance in the American foulbrood pathogen Paenibacillus larvae.</title>
        <authorList>
            <person name="Okamoto M."/>
            <person name="Kumagai M."/>
            <person name="Kanamori H."/>
            <person name="Takamatsu D."/>
        </authorList>
    </citation>
    <scope>NUCLEOTIDE SEQUENCE [LARGE SCALE GENOMIC DNA]</scope>
    <source>
        <strain evidence="2 3">J8TS2</strain>
    </source>
</reference>
<dbReference type="EMBL" id="BORB01000045">
    <property type="protein sequence ID" value="GIN59451.1"/>
    <property type="molecule type" value="Genomic_DNA"/>
</dbReference>
<keyword evidence="3" id="KW-1185">Reference proteome</keyword>